<keyword evidence="10" id="KW-1185">Reference proteome</keyword>
<evidence type="ECO:0000256" key="5">
    <source>
        <dbReference type="ARBA" id="ARBA00022777"/>
    </source>
</evidence>
<comment type="caution">
    <text evidence="9">The sequence shown here is derived from an EMBL/GenBank/DDBJ whole genome shotgun (WGS) entry which is preliminary data.</text>
</comment>
<evidence type="ECO:0000313" key="10">
    <source>
        <dbReference type="Proteomes" id="UP001481413"/>
    </source>
</evidence>
<proteinExistence type="predicted"/>
<accession>A0ABQ0A1B2</accession>
<sequence length="167" mass="18557">MARVFLGMGANLSPDINIPAGIKRLSETVNIAAVSPCYESEAVGFTGPAFINLVIEAHTRMSVAELNRCLKQIETEFGREPDAKKYSDRALDIDILVVDELSGDIDGITLPRIDVWRYAFVLRPLLDIWPNGVCPKNKTPLRDYWPHVADQPLQEVTLEGVETTSSF</sequence>
<evidence type="ECO:0000256" key="6">
    <source>
        <dbReference type="ARBA" id="ARBA00022840"/>
    </source>
</evidence>
<keyword evidence="6" id="KW-0067">ATP-binding</keyword>
<dbReference type="PANTHER" id="PTHR43071:SF2">
    <property type="entry name" value="2-AMINO-4-HYDROXY-6-HYDROXYMETHYLDIHYDROPTERIDINE PYROPHOSPHOKINASE"/>
    <property type="match status" value="1"/>
</dbReference>
<evidence type="ECO:0000256" key="3">
    <source>
        <dbReference type="ARBA" id="ARBA00022679"/>
    </source>
</evidence>
<dbReference type="Pfam" id="PF01288">
    <property type="entry name" value="HPPK"/>
    <property type="match status" value="1"/>
</dbReference>
<dbReference type="NCBIfam" id="TIGR01498">
    <property type="entry name" value="folK"/>
    <property type="match status" value="1"/>
</dbReference>
<keyword evidence="7" id="KW-0289">Folate biosynthesis</keyword>
<dbReference type="CDD" id="cd00483">
    <property type="entry name" value="HPPK"/>
    <property type="match status" value="1"/>
</dbReference>
<dbReference type="Gene3D" id="3.30.70.560">
    <property type="entry name" value="7,8-Dihydro-6-hydroxymethylpterin-pyrophosphokinase HPPK"/>
    <property type="match status" value="1"/>
</dbReference>
<keyword evidence="3" id="KW-0808">Transferase</keyword>
<protein>
    <recommendedName>
        <fullName evidence="2">2-amino-4-hydroxy-6-hydroxymethyldihydropteridine diphosphokinase</fullName>
        <ecNumber evidence="2">2.7.6.3</ecNumber>
    </recommendedName>
</protein>
<dbReference type="RefSeq" id="WP_353295351.1">
    <property type="nucleotide sequence ID" value="NZ_BAABWH010000005.1"/>
</dbReference>
<evidence type="ECO:0000259" key="8">
    <source>
        <dbReference type="Pfam" id="PF01288"/>
    </source>
</evidence>
<dbReference type="InterPro" id="IPR000550">
    <property type="entry name" value="Hppk"/>
</dbReference>
<evidence type="ECO:0000256" key="7">
    <source>
        <dbReference type="ARBA" id="ARBA00022909"/>
    </source>
</evidence>
<evidence type="ECO:0000256" key="2">
    <source>
        <dbReference type="ARBA" id="ARBA00013253"/>
    </source>
</evidence>
<dbReference type="EC" id="2.7.6.3" evidence="2"/>
<dbReference type="PANTHER" id="PTHR43071">
    <property type="entry name" value="2-AMINO-4-HYDROXY-6-HYDROXYMETHYLDIHYDROPTERIDINE PYROPHOSPHOKINASE"/>
    <property type="match status" value="1"/>
</dbReference>
<comment type="pathway">
    <text evidence="1">Cofactor biosynthesis; tetrahydrofolate biosynthesis; 2-amino-4-hydroxy-6-hydroxymethyl-7,8-dihydropteridine diphosphate from 7,8-dihydroneopterin triphosphate: step 4/4.</text>
</comment>
<dbReference type="EMBL" id="BAABWH010000005">
    <property type="protein sequence ID" value="GAA6146169.1"/>
    <property type="molecule type" value="Genomic_DNA"/>
</dbReference>
<dbReference type="SUPFAM" id="SSF55083">
    <property type="entry name" value="6-hydroxymethyl-7,8-dihydropterin pyrophosphokinase, HPPK"/>
    <property type="match status" value="1"/>
</dbReference>
<name>A0ABQ0A1B2_9GAMM</name>
<keyword evidence="5" id="KW-0418">Kinase</keyword>
<gene>
    <name evidence="9" type="primary">folK_2</name>
    <name evidence="9" type="ORF">NBRC116585_22870</name>
</gene>
<keyword evidence="4" id="KW-0547">Nucleotide-binding</keyword>
<evidence type="ECO:0000256" key="1">
    <source>
        <dbReference type="ARBA" id="ARBA00005051"/>
    </source>
</evidence>
<dbReference type="InterPro" id="IPR035907">
    <property type="entry name" value="Hppk_sf"/>
</dbReference>
<organism evidence="9 10">
    <name type="scientific">Thalassolituus maritimus</name>
    <dbReference type="NCBI Taxonomy" id="484498"/>
    <lineage>
        <taxon>Bacteria</taxon>
        <taxon>Pseudomonadati</taxon>
        <taxon>Pseudomonadota</taxon>
        <taxon>Gammaproteobacteria</taxon>
        <taxon>Oceanospirillales</taxon>
        <taxon>Oceanospirillaceae</taxon>
        <taxon>Thalassolituus</taxon>
    </lineage>
</organism>
<reference evidence="9 10" key="1">
    <citation type="submission" date="2024-04" db="EMBL/GenBank/DDBJ databases">
        <title>Draft genome sequence of Thalassolituus maritimus NBRC 116585.</title>
        <authorList>
            <person name="Miyakawa T."/>
            <person name="Kusuya Y."/>
            <person name="Miura T."/>
        </authorList>
    </citation>
    <scope>NUCLEOTIDE SEQUENCE [LARGE SCALE GENOMIC DNA]</scope>
    <source>
        <strain evidence="9 10">5NW40-0001</strain>
    </source>
</reference>
<dbReference type="Proteomes" id="UP001481413">
    <property type="component" value="Unassembled WGS sequence"/>
</dbReference>
<evidence type="ECO:0000256" key="4">
    <source>
        <dbReference type="ARBA" id="ARBA00022741"/>
    </source>
</evidence>
<feature type="domain" description="7,8-dihydro-6-hydroxymethylpterin-pyrophosphokinase" evidence="8">
    <location>
        <begin position="5"/>
        <end position="130"/>
    </location>
</feature>
<evidence type="ECO:0000313" key="9">
    <source>
        <dbReference type="EMBL" id="GAA6146169.1"/>
    </source>
</evidence>